<dbReference type="AlphaFoldDB" id="A0A8S1WDV5"/>
<sequence length="48" mass="5374">MKKLHTPHIKNGKQLLLKQIGKTTNGARDPAILPMAIVVPTPNDRYRV</sequence>
<evidence type="ECO:0000313" key="1">
    <source>
        <dbReference type="EMBL" id="CAD8187211.1"/>
    </source>
</evidence>
<reference evidence="1" key="1">
    <citation type="submission" date="2021-01" db="EMBL/GenBank/DDBJ databases">
        <authorList>
            <consortium name="Genoscope - CEA"/>
            <person name="William W."/>
        </authorList>
    </citation>
    <scope>NUCLEOTIDE SEQUENCE</scope>
</reference>
<keyword evidence="2" id="KW-1185">Reference proteome</keyword>
<dbReference type="Proteomes" id="UP000683925">
    <property type="component" value="Unassembled WGS sequence"/>
</dbReference>
<dbReference type="EMBL" id="CAJJDP010000088">
    <property type="protein sequence ID" value="CAD8187211.1"/>
    <property type="molecule type" value="Genomic_DNA"/>
</dbReference>
<gene>
    <name evidence="1" type="ORF">POCTA_138.1.T0890166</name>
</gene>
<evidence type="ECO:0000313" key="2">
    <source>
        <dbReference type="Proteomes" id="UP000683925"/>
    </source>
</evidence>
<proteinExistence type="predicted"/>
<comment type="caution">
    <text evidence="1">The sequence shown here is derived from an EMBL/GenBank/DDBJ whole genome shotgun (WGS) entry which is preliminary data.</text>
</comment>
<accession>A0A8S1WDV5</accession>
<name>A0A8S1WDV5_PAROT</name>
<protein>
    <submittedName>
        <fullName evidence="1">Uncharacterized protein</fullName>
    </submittedName>
</protein>
<organism evidence="1 2">
    <name type="scientific">Paramecium octaurelia</name>
    <dbReference type="NCBI Taxonomy" id="43137"/>
    <lineage>
        <taxon>Eukaryota</taxon>
        <taxon>Sar</taxon>
        <taxon>Alveolata</taxon>
        <taxon>Ciliophora</taxon>
        <taxon>Intramacronucleata</taxon>
        <taxon>Oligohymenophorea</taxon>
        <taxon>Peniculida</taxon>
        <taxon>Parameciidae</taxon>
        <taxon>Paramecium</taxon>
    </lineage>
</organism>